<accession>A0ABW0C2J7</accession>
<gene>
    <name evidence="1" type="ORF">ACFPH8_00750</name>
</gene>
<dbReference type="RefSeq" id="WP_376859089.1">
    <property type="nucleotide sequence ID" value="NZ_JBHSLA010000001.1"/>
</dbReference>
<reference evidence="2" key="1">
    <citation type="journal article" date="2019" name="Int. J. Syst. Evol. Microbiol.">
        <title>The Global Catalogue of Microorganisms (GCM) 10K type strain sequencing project: providing services to taxonomists for standard genome sequencing and annotation.</title>
        <authorList>
            <consortium name="The Broad Institute Genomics Platform"/>
            <consortium name="The Broad Institute Genome Sequencing Center for Infectious Disease"/>
            <person name="Wu L."/>
            <person name="Ma J."/>
        </authorList>
    </citation>
    <scope>NUCLEOTIDE SEQUENCE [LARGE SCALE GENOMIC DNA]</scope>
    <source>
        <strain evidence="2">JCM 17978</strain>
    </source>
</reference>
<evidence type="ECO:0000313" key="2">
    <source>
        <dbReference type="Proteomes" id="UP001596162"/>
    </source>
</evidence>
<organism evidence="1 2">
    <name type="scientific">Bizionia hallyeonensis</name>
    <dbReference type="NCBI Taxonomy" id="1123757"/>
    <lineage>
        <taxon>Bacteria</taxon>
        <taxon>Pseudomonadati</taxon>
        <taxon>Bacteroidota</taxon>
        <taxon>Flavobacteriia</taxon>
        <taxon>Flavobacteriales</taxon>
        <taxon>Flavobacteriaceae</taxon>
        <taxon>Bizionia</taxon>
    </lineage>
</organism>
<name>A0ABW0C2J7_9FLAO</name>
<sequence>MTSNNPKQQILDFLESSNQAGSKLADWDIETLKVDEK</sequence>
<dbReference type="Proteomes" id="UP001596162">
    <property type="component" value="Unassembled WGS sequence"/>
</dbReference>
<comment type="caution">
    <text evidence="1">The sequence shown here is derived from an EMBL/GenBank/DDBJ whole genome shotgun (WGS) entry which is preliminary data.</text>
</comment>
<keyword evidence="2" id="KW-1185">Reference proteome</keyword>
<evidence type="ECO:0000313" key="1">
    <source>
        <dbReference type="EMBL" id="MFC5193845.1"/>
    </source>
</evidence>
<dbReference type="EMBL" id="JBHSLA010000001">
    <property type="protein sequence ID" value="MFC5193845.1"/>
    <property type="molecule type" value="Genomic_DNA"/>
</dbReference>
<proteinExistence type="predicted"/>
<protein>
    <submittedName>
        <fullName evidence="1">Uncharacterized protein</fullName>
    </submittedName>
</protein>